<sequence length="198" mass="22291">MELSRRNFVLGGVSLSGALLAGCQTAPSSGRQPELTYSHLPPYQLLVSEIVVEQAYVSPAQSPNVEHLFNTTPSEAAERWAQDRLQAMGNDGVLNFIIKNASVTETKLERQSGITGLVTYDQSERYDGVIEIEMQVRDGRGYKDAQVFARAERSRTVPENLTLREREKIWFKMTEDLMIEIDRQLQQGIAKHLSSFVM</sequence>
<gene>
    <name evidence="1" type="ORF">O4H49_15720</name>
</gene>
<dbReference type="RefSeq" id="WP_269424386.1">
    <property type="nucleotide sequence ID" value="NZ_JAPWGY010000006.1"/>
</dbReference>
<reference evidence="1" key="1">
    <citation type="submission" date="2022-12" db="EMBL/GenBank/DDBJ databases">
        <title>Bacterial isolates from different developmental stages of Nematostella vectensis.</title>
        <authorList>
            <person name="Fraune S."/>
        </authorList>
    </citation>
    <scope>NUCLEOTIDE SEQUENCE</scope>
    <source>
        <strain evidence="1">G21630-S1</strain>
    </source>
</reference>
<evidence type="ECO:0000313" key="2">
    <source>
        <dbReference type="Proteomes" id="UP001069802"/>
    </source>
</evidence>
<keyword evidence="2" id="KW-1185">Reference proteome</keyword>
<proteinExistence type="predicted"/>
<dbReference type="Proteomes" id="UP001069802">
    <property type="component" value="Unassembled WGS sequence"/>
</dbReference>
<dbReference type="PROSITE" id="PS51257">
    <property type="entry name" value="PROKAR_LIPOPROTEIN"/>
    <property type="match status" value="1"/>
</dbReference>
<organism evidence="1 2">
    <name type="scientific">Kiloniella laminariae</name>
    <dbReference type="NCBI Taxonomy" id="454162"/>
    <lineage>
        <taxon>Bacteria</taxon>
        <taxon>Pseudomonadati</taxon>
        <taxon>Pseudomonadota</taxon>
        <taxon>Alphaproteobacteria</taxon>
        <taxon>Rhodospirillales</taxon>
        <taxon>Kiloniellaceae</taxon>
        <taxon>Kiloniella</taxon>
    </lineage>
</organism>
<evidence type="ECO:0008006" key="3">
    <source>
        <dbReference type="Google" id="ProtNLM"/>
    </source>
</evidence>
<evidence type="ECO:0000313" key="1">
    <source>
        <dbReference type="EMBL" id="MCZ4282236.1"/>
    </source>
</evidence>
<comment type="caution">
    <text evidence="1">The sequence shown here is derived from an EMBL/GenBank/DDBJ whole genome shotgun (WGS) entry which is preliminary data.</text>
</comment>
<accession>A0ABT4LM98</accession>
<name>A0ABT4LM98_9PROT</name>
<protein>
    <recommendedName>
        <fullName evidence="3">Lipoprotein</fullName>
    </recommendedName>
</protein>
<dbReference type="EMBL" id="JAPWGY010000006">
    <property type="protein sequence ID" value="MCZ4282236.1"/>
    <property type="molecule type" value="Genomic_DNA"/>
</dbReference>